<dbReference type="SMART" id="SM00896">
    <property type="entry name" value="FDX-ACB"/>
    <property type="match status" value="1"/>
</dbReference>
<dbReference type="GO" id="GO:0006432">
    <property type="term" value="P:phenylalanyl-tRNA aminoacylation"/>
    <property type="evidence" value="ECO:0007669"/>
    <property type="project" value="UniProtKB-UniRule"/>
</dbReference>
<evidence type="ECO:0000256" key="9">
    <source>
        <dbReference type="ARBA" id="ARBA00022840"/>
    </source>
</evidence>
<reference evidence="20 21" key="1">
    <citation type="submission" date="2018-12" db="EMBL/GenBank/DDBJ databases">
        <title>YIM 101343 draft genome.</title>
        <authorList>
            <person name="Chen X."/>
        </authorList>
    </citation>
    <scope>NUCLEOTIDE SEQUENCE [LARGE SCALE GENOMIC DNA]</scope>
    <source>
        <strain evidence="20 21">YIM 101343</strain>
    </source>
</reference>
<dbReference type="Pfam" id="PF03483">
    <property type="entry name" value="B3_4"/>
    <property type="match status" value="1"/>
</dbReference>
<dbReference type="GO" id="GO:0005524">
    <property type="term" value="F:ATP binding"/>
    <property type="evidence" value="ECO:0007669"/>
    <property type="project" value="UniProtKB-UniRule"/>
</dbReference>
<dbReference type="InterPro" id="IPR033714">
    <property type="entry name" value="tRNA_bind_bactPheRS"/>
</dbReference>
<dbReference type="PANTHER" id="PTHR10947:SF0">
    <property type="entry name" value="PHENYLALANINE--TRNA LIGASE BETA SUBUNIT"/>
    <property type="match status" value="1"/>
</dbReference>
<feature type="domain" description="FDX-ACB" evidence="18">
    <location>
        <begin position="741"/>
        <end position="834"/>
    </location>
</feature>
<evidence type="ECO:0000256" key="14">
    <source>
        <dbReference type="ARBA" id="ARBA00049255"/>
    </source>
</evidence>
<dbReference type="InterPro" id="IPR004532">
    <property type="entry name" value="Phe-tRNA-ligase_IIc_bsu_bact"/>
</dbReference>
<dbReference type="SUPFAM" id="SSF56037">
    <property type="entry name" value="PheT/TilS domain"/>
    <property type="match status" value="1"/>
</dbReference>
<evidence type="ECO:0000256" key="6">
    <source>
        <dbReference type="ARBA" id="ARBA00022598"/>
    </source>
</evidence>
<dbReference type="OrthoDB" id="9805455at2"/>
<dbReference type="SUPFAM" id="SSF46955">
    <property type="entry name" value="Putative DNA-binding domain"/>
    <property type="match status" value="1"/>
</dbReference>
<dbReference type="EMBL" id="RXHJ01000001">
    <property type="protein sequence ID" value="RSZ65996.1"/>
    <property type="molecule type" value="Genomic_DNA"/>
</dbReference>
<dbReference type="RefSeq" id="WP_126119285.1">
    <property type="nucleotide sequence ID" value="NZ_RXHJ01000001.1"/>
</dbReference>
<dbReference type="SUPFAM" id="SSF54991">
    <property type="entry name" value="Anticodon-binding domain of PheRS"/>
    <property type="match status" value="1"/>
</dbReference>
<evidence type="ECO:0000256" key="16">
    <source>
        <dbReference type="PROSITE-ProRule" id="PRU00209"/>
    </source>
</evidence>
<comment type="subcellular location">
    <subcellularLocation>
        <location evidence="1 15">Cytoplasm</location>
    </subcellularLocation>
</comment>
<dbReference type="InterPro" id="IPR012340">
    <property type="entry name" value="NA-bd_OB-fold"/>
</dbReference>
<evidence type="ECO:0000313" key="20">
    <source>
        <dbReference type="EMBL" id="RSZ65996.1"/>
    </source>
</evidence>
<keyword evidence="4 15" id="KW-0963">Cytoplasm</keyword>
<dbReference type="EC" id="6.1.1.20" evidence="15"/>
<evidence type="ECO:0000256" key="12">
    <source>
        <dbReference type="ARBA" id="ARBA00022917"/>
    </source>
</evidence>
<dbReference type="PANTHER" id="PTHR10947">
    <property type="entry name" value="PHENYLALANYL-TRNA SYNTHETASE BETA CHAIN AND LEUCINE-RICH REPEAT-CONTAINING PROTEIN 47"/>
    <property type="match status" value="1"/>
</dbReference>
<gene>
    <name evidence="15" type="primary">pheT</name>
    <name evidence="20" type="ORF">EAH68_00055</name>
</gene>
<dbReference type="InterPro" id="IPR036690">
    <property type="entry name" value="Fdx_antiC-bd_sf"/>
</dbReference>
<dbReference type="Gene3D" id="3.50.40.10">
    <property type="entry name" value="Phenylalanyl-trna Synthetase, Chain B, domain 3"/>
    <property type="match status" value="1"/>
</dbReference>
<organism evidence="20 21">
    <name type="scientific">Corynebacterium hylobatis</name>
    <dbReference type="NCBI Taxonomy" id="1859290"/>
    <lineage>
        <taxon>Bacteria</taxon>
        <taxon>Bacillati</taxon>
        <taxon>Actinomycetota</taxon>
        <taxon>Actinomycetes</taxon>
        <taxon>Mycobacteriales</taxon>
        <taxon>Corynebacteriaceae</taxon>
        <taxon>Corynebacterium</taxon>
    </lineage>
</organism>
<dbReference type="Gene3D" id="3.30.930.10">
    <property type="entry name" value="Bira Bifunctional Protein, Domain 2"/>
    <property type="match status" value="1"/>
</dbReference>
<protein>
    <recommendedName>
        <fullName evidence="15">Phenylalanine--tRNA ligase beta subunit</fullName>
        <ecNumber evidence="15">6.1.1.20</ecNumber>
    </recommendedName>
    <alternativeName>
        <fullName evidence="15">Phenylalanyl-tRNA synthetase beta subunit</fullName>
        <shortName evidence="15">PheRS</shortName>
    </alternativeName>
</protein>
<proteinExistence type="inferred from homology"/>
<dbReference type="Proteomes" id="UP000274907">
    <property type="component" value="Unassembled WGS sequence"/>
</dbReference>
<dbReference type="InterPro" id="IPR045060">
    <property type="entry name" value="Phe-tRNA-ligase_IIc_bsu"/>
</dbReference>
<dbReference type="FunFam" id="3.30.70.380:FF:000001">
    <property type="entry name" value="Phenylalanine--tRNA ligase beta subunit"/>
    <property type="match status" value="1"/>
</dbReference>
<comment type="cofactor">
    <cofactor evidence="15">
        <name>Mg(2+)</name>
        <dbReference type="ChEBI" id="CHEBI:18420"/>
    </cofactor>
    <text evidence="15">Binds 2 magnesium ions per tetramer.</text>
</comment>
<evidence type="ECO:0000259" key="17">
    <source>
        <dbReference type="PROSITE" id="PS50886"/>
    </source>
</evidence>
<evidence type="ECO:0000256" key="2">
    <source>
        <dbReference type="ARBA" id="ARBA00008653"/>
    </source>
</evidence>
<accession>A0A3S0HJ91</accession>
<keyword evidence="10 15" id="KW-0460">Magnesium</keyword>
<evidence type="ECO:0000256" key="10">
    <source>
        <dbReference type="ARBA" id="ARBA00022842"/>
    </source>
</evidence>
<dbReference type="CDD" id="cd00769">
    <property type="entry name" value="PheRS_beta_core"/>
    <property type="match status" value="1"/>
</dbReference>
<keyword evidence="6 15" id="KW-0436">Ligase</keyword>
<evidence type="ECO:0000256" key="3">
    <source>
        <dbReference type="ARBA" id="ARBA00011209"/>
    </source>
</evidence>
<dbReference type="InterPro" id="IPR005121">
    <property type="entry name" value="Fdx_antiC-bd"/>
</dbReference>
<dbReference type="SMART" id="SM00873">
    <property type="entry name" value="B3_4"/>
    <property type="match status" value="1"/>
</dbReference>
<evidence type="ECO:0000256" key="4">
    <source>
        <dbReference type="ARBA" id="ARBA00022490"/>
    </source>
</evidence>
<feature type="domain" description="B5" evidence="19">
    <location>
        <begin position="420"/>
        <end position="495"/>
    </location>
</feature>
<comment type="catalytic activity">
    <reaction evidence="14 15">
        <text>tRNA(Phe) + L-phenylalanine + ATP = L-phenylalanyl-tRNA(Phe) + AMP + diphosphate + H(+)</text>
        <dbReference type="Rhea" id="RHEA:19413"/>
        <dbReference type="Rhea" id="RHEA-COMP:9668"/>
        <dbReference type="Rhea" id="RHEA-COMP:9699"/>
        <dbReference type="ChEBI" id="CHEBI:15378"/>
        <dbReference type="ChEBI" id="CHEBI:30616"/>
        <dbReference type="ChEBI" id="CHEBI:33019"/>
        <dbReference type="ChEBI" id="CHEBI:58095"/>
        <dbReference type="ChEBI" id="CHEBI:78442"/>
        <dbReference type="ChEBI" id="CHEBI:78531"/>
        <dbReference type="ChEBI" id="CHEBI:456215"/>
        <dbReference type="EC" id="6.1.1.20"/>
    </reaction>
</comment>
<dbReference type="CDD" id="cd02796">
    <property type="entry name" value="tRNA_bind_bactPheRS"/>
    <property type="match status" value="1"/>
</dbReference>
<dbReference type="Gene3D" id="2.40.50.140">
    <property type="entry name" value="Nucleic acid-binding proteins"/>
    <property type="match status" value="1"/>
</dbReference>
<keyword evidence="13 15" id="KW-0030">Aminoacyl-tRNA synthetase</keyword>
<dbReference type="FunFam" id="3.30.56.10:FF:000002">
    <property type="entry name" value="Phenylalanine--tRNA ligase beta subunit"/>
    <property type="match status" value="1"/>
</dbReference>
<dbReference type="PROSITE" id="PS51447">
    <property type="entry name" value="FDX_ACB"/>
    <property type="match status" value="1"/>
</dbReference>
<feature type="binding site" evidence="15">
    <location>
        <position position="473"/>
    </location>
    <ligand>
        <name>Mg(2+)</name>
        <dbReference type="ChEBI" id="CHEBI:18420"/>
        <note>shared with alpha subunit</note>
    </ligand>
</feature>
<dbReference type="PROSITE" id="PS50886">
    <property type="entry name" value="TRBD"/>
    <property type="match status" value="1"/>
</dbReference>
<dbReference type="Pfam" id="PF03147">
    <property type="entry name" value="FDX-ACB"/>
    <property type="match status" value="1"/>
</dbReference>
<evidence type="ECO:0000313" key="21">
    <source>
        <dbReference type="Proteomes" id="UP000274907"/>
    </source>
</evidence>
<keyword evidence="8 15" id="KW-0547">Nucleotide-binding</keyword>
<feature type="binding site" evidence="15">
    <location>
        <position position="479"/>
    </location>
    <ligand>
        <name>Mg(2+)</name>
        <dbReference type="ChEBI" id="CHEBI:18420"/>
        <note>shared with alpha subunit</note>
    </ligand>
</feature>
<dbReference type="InterPro" id="IPR020825">
    <property type="entry name" value="Phe-tRNA_synthase-like_B3/B4"/>
</dbReference>
<dbReference type="SUPFAM" id="SSF50249">
    <property type="entry name" value="Nucleic acid-binding proteins"/>
    <property type="match status" value="1"/>
</dbReference>
<evidence type="ECO:0000256" key="11">
    <source>
        <dbReference type="ARBA" id="ARBA00022884"/>
    </source>
</evidence>
<dbReference type="PROSITE" id="PS51483">
    <property type="entry name" value="B5"/>
    <property type="match status" value="1"/>
</dbReference>
<dbReference type="Pfam" id="PF17759">
    <property type="entry name" value="tRNA_synthFbeta"/>
    <property type="match status" value="1"/>
</dbReference>
<dbReference type="SUPFAM" id="SSF55681">
    <property type="entry name" value="Class II aaRS and biotin synthetases"/>
    <property type="match status" value="1"/>
</dbReference>
<comment type="caution">
    <text evidence="20">The sequence shown here is derived from an EMBL/GenBank/DDBJ whole genome shotgun (WGS) entry which is preliminary data.</text>
</comment>
<dbReference type="GO" id="GO:0009328">
    <property type="term" value="C:phenylalanine-tRNA ligase complex"/>
    <property type="evidence" value="ECO:0007669"/>
    <property type="project" value="TreeGrafter"/>
</dbReference>
<dbReference type="Pfam" id="PF01588">
    <property type="entry name" value="tRNA_bind"/>
    <property type="match status" value="1"/>
</dbReference>
<keyword evidence="11 16" id="KW-0694">RNA-binding</keyword>
<dbReference type="InterPro" id="IPR005147">
    <property type="entry name" value="tRNA_synthase_B5-dom"/>
</dbReference>
<evidence type="ECO:0000256" key="13">
    <source>
        <dbReference type="ARBA" id="ARBA00023146"/>
    </source>
</evidence>
<comment type="similarity">
    <text evidence="2 15">Belongs to the phenylalanyl-tRNA synthetase beta subunit family. Type 1 subfamily.</text>
</comment>
<dbReference type="InterPro" id="IPR041616">
    <property type="entry name" value="PheRS_beta_core"/>
</dbReference>
<dbReference type="Gene3D" id="3.30.70.380">
    <property type="entry name" value="Ferrodoxin-fold anticodon-binding domain"/>
    <property type="match status" value="1"/>
</dbReference>
<dbReference type="Pfam" id="PF03484">
    <property type="entry name" value="B5"/>
    <property type="match status" value="1"/>
</dbReference>
<name>A0A3S0HJ91_9CORY</name>
<dbReference type="NCBIfam" id="TIGR00472">
    <property type="entry name" value="pheT_bact"/>
    <property type="match status" value="1"/>
</dbReference>
<dbReference type="InterPro" id="IPR005146">
    <property type="entry name" value="B3/B4_tRNA-bd"/>
</dbReference>
<dbReference type="FunFam" id="3.30.930.10:FF:000130">
    <property type="entry name" value="Phenylalanine--tRNA ligase beta subunit"/>
    <property type="match status" value="1"/>
</dbReference>
<keyword evidence="5 16" id="KW-0820">tRNA-binding</keyword>
<feature type="domain" description="TRNA-binding" evidence="17">
    <location>
        <begin position="44"/>
        <end position="160"/>
    </location>
</feature>
<keyword evidence="9 15" id="KW-0067">ATP-binding</keyword>
<dbReference type="InterPro" id="IPR009061">
    <property type="entry name" value="DNA-bd_dom_put_sf"/>
</dbReference>
<evidence type="ECO:0000256" key="15">
    <source>
        <dbReference type="HAMAP-Rule" id="MF_00283"/>
    </source>
</evidence>
<evidence type="ECO:0000256" key="7">
    <source>
        <dbReference type="ARBA" id="ARBA00022723"/>
    </source>
</evidence>
<comment type="subunit">
    <text evidence="3 15">Tetramer of two alpha and two beta subunits.</text>
</comment>
<evidence type="ECO:0000256" key="8">
    <source>
        <dbReference type="ARBA" id="ARBA00022741"/>
    </source>
</evidence>
<feature type="binding site" evidence="15">
    <location>
        <position position="482"/>
    </location>
    <ligand>
        <name>Mg(2+)</name>
        <dbReference type="ChEBI" id="CHEBI:18420"/>
        <note>shared with alpha subunit</note>
    </ligand>
</feature>
<dbReference type="HAMAP" id="MF_00283">
    <property type="entry name" value="Phe_tRNA_synth_beta1"/>
    <property type="match status" value="1"/>
</dbReference>
<keyword evidence="12 15" id="KW-0648">Protein biosynthesis</keyword>
<dbReference type="Gene3D" id="3.30.56.10">
    <property type="match status" value="2"/>
</dbReference>
<dbReference type="AlphaFoldDB" id="A0A3S0HJ91"/>
<keyword evidence="21" id="KW-1185">Reference proteome</keyword>
<evidence type="ECO:0000259" key="18">
    <source>
        <dbReference type="PROSITE" id="PS51447"/>
    </source>
</evidence>
<evidence type="ECO:0000256" key="1">
    <source>
        <dbReference type="ARBA" id="ARBA00004496"/>
    </source>
</evidence>
<sequence length="835" mass="89590">MHIAQNWVTGLLGHANTGFGVSPAELDGGYVRVGFETEGYEPIPETTGPLVIGVVKNIEELTEFKKPIRYCLVDVGQANGTGELQGIVCGARNFVEGDTVVVSLPGAVLPGGFAIAARETYGHVSNGMICSASELGFTDKQNAGIITLDPASGQPGDDAREVLGLSDTAFEVNVTPDRGYALSARGLTRELASAFGLEYADVAKQPEVAGFDLAGVPAPDGELLDIDIRPETKTVRFGLRKVTGIDPAAESPFWLQRELMLSGQRPVNAATDVTNYIMLLLGQPMHAFDAGRITGGLTVRNAEAGEKFETLDHVKRELSAEDVVICDETGIQSMAGVMGGTRSEISDETTDVYFEAAIWDPKTVARTSRRHKLSSEASRRFERTVDPAIVEVALDMACALLVDIAGGTINAERTIIGDVPAMPAITMDVHHPSQLAGVEYSRETVIARLEEVGCTVVAEGDQLQVTPPTWRADLTIPADLVEEVLRLEGLEDIPLVLPTPVGGRGLSPAQRRRRAVGHALAYNGYAEILPSPFIANDTFDVWGLAADDERRNAVTVQNPLESDRAILGTTLLPTMLDAVVRNVSRGRHDVSLFGLQQVSFARAERSAMPSVAARPDEATVAELINSLPHQPLHVATVATGNLELEGPWGQGRAYTWADAIESARVVARAADVELDVESADVLPWHPGRCAALLIDGTVVGHAGELHPQVLEALGLPERTCAMELDLSALPLTENLPAPVLSSYPGLHQDIALVVDEDIPAEQVRRVVEEGAGELLEEVKLFDIYRSEQLGEGRKSLAFSLLFRATDRTLTDEEANEHRLAAAALAKERFGAEMRA</sequence>
<dbReference type="GO" id="GO:0000287">
    <property type="term" value="F:magnesium ion binding"/>
    <property type="evidence" value="ECO:0007669"/>
    <property type="project" value="UniProtKB-UniRule"/>
</dbReference>
<evidence type="ECO:0000256" key="5">
    <source>
        <dbReference type="ARBA" id="ARBA00022555"/>
    </source>
</evidence>
<dbReference type="GO" id="GO:0004826">
    <property type="term" value="F:phenylalanine-tRNA ligase activity"/>
    <property type="evidence" value="ECO:0007669"/>
    <property type="project" value="UniProtKB-UniRule"/>
</dbReference>
<keyword evidence="7 15" id="KW-0479">Metal-binding</keyword>
<dbReference type="SMART" id="SM00874">
    <property type="entry name" value="B5"/>
    <property type="match status" value="1"/>
</dbReference>
<dbReference type="InterPro" id="IPR002547">
    <property type="entry name" value="tRNA-bd_dom"/>
</dbReference>
<feature type="binding site" evidence="15">
    <location>
        <position position="483"/>
    </location>
    <ligand>
        <name>Mg(2+)</name>
        <dbReference type="ChEBI" id="CHEBI:18420"/>
        <note>shared with alpha subunit</note>
    </ligand>
</feature>
<dbReference type="InterPro" id="IPR045864">
    <property type="entry name" value="aa-tRNA-synth_II/BPL/LPL"/>
</dbReference>
<dbReference type="GO" id="GO:0000049">
    <property type="term" value="F:tRNA binding"/>
    <property type="evidence" value="ECO:0007669"/>
    <property type="project" value="UniProtKB-UniRule"/>
</dbReference>
<evidence type="ECO:0000259" key="19">
    <source>
        <dbReference type="PROSITE" id="PS51483"/>
    </source>
</evidence>